<keyword evidence="2" id="KW-0805">Transcription regulation</keyword>
<dbReference type="EMBL" id="JAHHZF010000022">
    <property type="protein sequence ID" value="MBT9293161.1"/>
    <property type="molecule type" value="Genomic_DNA"/>
</dbReference>
<evidence type="ECO:0000313" key="6">
    <source>
        <dbReference type="EMBL" id="MBT9293161.1"/>
    </source>
</evidence>
<dbReference type="InterPro" id="IPR036388">
    <property type="entry name" value="WH-like_DNA-bd_sf"/>
</dbReference>
<dbReference type="GO" id="GO:0043565">
    <property type="term" value="F:sequence-specific DNA binding"/>
    <property type="evidence" value="ECO:0007669"/>
    <property type="project" value="TreeGrafter"/>
</dbReference>
<evidence type="ECO:0000256" key="3">
    <source>
        <dbReference type="ARBA" id="ARBA00023125"/>
    </source>
</evidence>
<evidence type="ECO:0000256" key="1">
    <source>
        <dbReference type="ARBA" id="ARBA00009437"/>
    </source>
</evidence>
<dbReference type="InterPro" id="IPR000847">
    <property type="entry name" value="LysR_HTH_N"/>
</dbReference>
<dbReference type="GO" id="GO:0006351">
    <property type="term" value="P:DNA-templated transcription"/>
    <property type="evidence" value="ECO:0007669"/>
    <property type="project" value="TreeGrafter"/>
</dbReference>
<dbReference type="PROSITE" id="PS50931">
    <property type="entry name" value="HTH_LYSR"/>
    <property type="match status" value="1"/>
</dbReference>
<dbReference type="InterPro" id="IPR036390">
    <property type="entry name" value="WH_DNA-bd_sf"/>
</dbReference>
<dbReference type="SUPFAM" id="SSF46785">
    <property type="entry name" value="Winged helix' DNA-binding domain"/>
    <property type="match status" value="1"/>
</dbReference>
<evidence type="ECO:0000313" key="7">
    <source>
        <dbReference type="Proteomes" id="UP000766595"/>
    </source>
</evidence>
<dbReference type="PANTHER" id="PTHR30537:SF74">
    <property type="entry name" value="HTH-TYPE TRANSCRIPTIONAL REGULATOR TRPI"/>
    <property type="match status" value="1"/>
</dbReference>
<comment type="caution">
    <text evidence="6">The sequence shown here is derived from an EMBL/GenBank/DDBJ whole genome shotgun (WGS) entry which is preliminary data.</text>
</comment>
<evidence type="ECO:0000256" key="4">
    <source>
        <dbReference type="ARBA" id="ARBA00023163"/>
    </source>
</evidence>
<dbReference type="Gene3D" id="1.10.10.10">
    <property type="entry name" value="Winged helix-like DNA-binding domain superfamily/Winged helix DNA-binding domain"/>
    <property type="match status" value="1"/>
</dbReference>
<keyword evidence="7" id="KW-1185">Reference proteome</keyword>
<dbReference type="AlphaFoldDB" id="A0A947D8W4"/>
<organism evidence="6 7">
    <name type="scientific">Prosthecodimorpha staleyi</name>
    <dbReference type="NCBI Taxonomy" id="2840188"/>
    <lineage>
        <taxon>Bacteria</taxon>
        <taxon>Pseudomonadati</taxon>
        <taxon>Pseudomonadota</taxon>
        <taxon>Alphaproteobacteria</taxon>
        <taxon>Hyphomicrobiales</taxon>
        <taxon>Ancalomicrobiaceae</taxon>
        <taxon>Prosthecodimorpha</taxon>
    </lineage>
</organism>
<sequence length="344" mass="37922">MSRLRRLLPSLNALVAFEAAVRCGTFSKAAKELGVTSPAISRMIGRLELHLGLQLFRRTPSGVVLTEEGDRLFSSVSGSFDNIERTVIELVDRKRMARRPIVLSVSAAFATHWFLPRLARFQARFPGEEIQFQLINGSLEGAVDGVDIAMRFDPGPTDDFEIFPLMRELLLPVCAAHYEGARGDAGALIPAAARMITLSGSPVHWEMFFASGDNRPATNEMLFTDYSLVIQAALVGQGIAVGWFNVISSLLARTALVPARPEVVATKRRCDLVLRKRRHPAVVNEICHWIAEEYRSDASRMAERHPDLAAALLAELPAADTQQFPYLLSDDAGGLNPENWSVRS</sequence>
<dbReference type="Proteomes" id="UP000766595">
    <property type="component" value="Unassembled WGS sequence"/>
</dbReference>
<dbReference type="InterPro" id="IPR058163">
    <property type="entry name" value="LysR-type_TF_proteobact-type"/>
</dbReference>
<evidence type="ECO:0000259" key="5">
    <source>
        <dbReference type="PROSITE" id="PS50931"/>
    </source>
</evidence>
<proteinExistence type="inferred from homology"/>
<gene>
    <name evidence="6" type="ORF">KL771_27150</name>
</gene>
<feature type="domain" description="HTH lysR-type" evidence="5">
    <location>
        <begin position="9"/>
        <end position="66"/>
    </location>
</feature>
<dbReference type="Pfam" id="PF03466">
    <property type="entry name" value="LysR_substrate"/>
    <property type="match status" value="1"/>
</dbReference>
<keyword evidence="4" id="KW-0804">Transcription</keyword>
<reference evidence="6 7" key="1">
    <citation type="submission" date="2021-06" db="EMBL/GenBank/DDBJ databases">
        <authorList>
            <person name="Grouzdev D.S."/>
            <person name="Koziaeva V."/>
        </authorList>
    </citation>
    <scope>NUCLEOTIDE SEQUENCE [LARGE SCALE GENOMIC DNA]</scope>
    <source>
        <strain evidence="6 7">22</strain>
    </source>
</reference>
<dbReference type="GO" id="GO:0003700">
    <property type="term" value="F:DNA-binding transcription factor activity"/>
    <property type="evidence" value="ECO:0007669"/>
    <property type="project" value="InterPro"/>
</dbReference>
<dbReference type="InterPro" id="IPR005119">
    <property type="entry name" value="LysR_subst-bd"/>
</dbReference>
<name>A0A947D8W4_9HYPH</name>
<dbReference type="Pfam" id="PF00126">
    <property type="entry name" value="HTH_1"/>
    <property type="match status" value="1"/>
</dbReference>
<dbReference type="SUPFAM" id="SSF53850">
    <property type="entry name" value="Periplasmic binding protein-like II"/>
    <property type="match status" value="1"/>
</dbReference>
<evidence type="ECO:0000256" key="2">
    <source>
        <dbReference type="ARBA" id="ARBA00023015"/>
    </source>
</evidence>
<dbReference type="PANTHER" id="PTHR30537">
    <property type="entry name" value="HTH-TYPE TRANSCRIPTIONAL REGULATOR"/>
    <property type="match status" value="1"/>
</dbReference>
<accession>A0A947D8W4</accession>
<keyword evidence="3" id="KW-0238">DNA-binding</keyword>
<dbReference type="Gene3D" id="3.40.190.10">
    <property type="entry name" value="Periplasmic binding protein-like II"/>
    <property type="match status" value="2"/>
</dbReference>
<dbReference type="PRINTS" id="PR00039">
    <property type="entry name" value="HTHLYSR"/>
</dbReference>
<protein>
    <submittedName>
        <fullName evidence="6">LysR family transcriptional regulator</fullName>
    </submittedName>
</protein>
<comment type="similarity">
    <text evidence="1">Belongs to the LysR transcriptional regulatory family.</text>
</comment>